<comment type="caution">
    <text evidence="1">The sequence shown here is derived from an EMBL/GenBank/DDBJ whole genome shotgun (WGS) entry which is preliminary data.</text>
</comment>
<organism evidence="1 2">
    <name type="scientific">Trichonephila clavata</name>
    <name type="common">Joro spider</name>
    <name type="synonym">Nephila clavata</name>
    <dbReference type="NCBI Taxonomy" id="2740835"/>
    <lineage>
        <taxon>Eukaryota</taxon>
        <taxon>Metazoa</taxon>
        <taxon>Ecdysozoa</taxon>
        <taxon>Arthropoda</taxon>
        <taxon>Chelicerata</taxon>
        <taxon>Arachnida</taxon>
        <taxon>Araneae</taxon>
        <taxon>Araneomorphae</taxon>
        <taxon>Entelegynae</taxon>
        <taxon>Araneoidea</taxon>
        <taxon>Nephilidae</taxon>
        <taxon>Trichonephila</taxon>
    </lineage>
</organism>
<proteinExistence type="predicted"/>
<dbReference type="OrthoDB" id="6459358at2759"/>
<keyword evidence="2" id="KW-1185">Reference proteome</keyword>
<reference evidence="1" key="1">
    <citation type="submission" date="2020-07" db="EMBL/GenBank/DDBJ databases">
        <title>Multicomponent nature underlies the extraordinary mechanical properties of spider dragline silk.</title>
        <authorList>
            <person name="Kono N."/>
            <person name="Nakamura H."/>
            <person name="Mori M."/>
            <person name="Yoshida Y."/>
            <person name="Ohtoshi R."/>
            <person name="Malay A.D."/>
            <person name="Moran D.A.P."/>
            <person name="Tomita M."/>
            <person name="Numata K."/>
            <person name="Arakawa K."/>
        </authorList>
    </citation>
    <scope>NUCLEOTIDE SEQUENCE</scope>
</reference>
<dbReference type="AlphaFoldDB" id="A0A8X6K560"/>
<evidence type="ECO:0000313" key="1">
    <source>
        <dbReference type="EMBL" id="GFR31521.1"/>
    </source>
</evidence>
<dbReference type="EMBL" id="BMAO01029423">
    <property type="protein sequence ID" value="GFR31521.1"/>
    <property type="molecule type" value="Genomic_DNA"/>
</dbReference>
<evidence type="ECO:0000313" key="2">
    <source>
        <dbReference type="Proteomes" id="UP000887116"/>
    </source>
</evidence>
<sequence length="132" mass="15587">MDPDGIWEQVPPSTFRHSDTIGIIAFSYKNKKPTELTIATRTRNMSFPIVSETWYEDLQAEYIDPLDINRLQVYGGNRKMMNLLRMSGVKIEQYHCRNKQCKICLRYGCSVQKAKNWLEDVHKLKNVKLYHF</sequence>
<name>A0A8X6K560_TRICU</name>
<dbReference type="Proteomes" id="UP000887116">
    <property type="component" value="Unassembled WGS sequence"/>
</dbReference>
<gene>
    <name evidence="1" type="ORF">TNCT_482091</name>
</gene>
<accession>A0A8X6K560</accession>
<protein>
    <submittedName>
        <fullName evidence="1">Uncharacterized protein</fullName>
    </submittedName>
</protein>